<dbReference type="GO" id="GO:0005524">
    <property type="term" value="F:ATP binding"/>
    <property type="evidence" value="ECO:0007669"/>
    <property type="project" value="UniProtKB-KW"/>
</dbReference>
<dbReference type="GO" id="GO:0005886">
    <property type="term" value="C:plasma membrane"/>
    <property type="evidence" value="ECO:0007669"/>
    <property type="project" value="UniProtKB-SubCell"/>
</dbReference>
<dbReference type="SMART" id="SM00387">
    <property type="entry name" value="HATPase_c"/>
    <property type="match status" value="1"/>
</dbReference>
<dbReference type="Pfam" id="PF00512">
    <property type="entry name" value="HisKA"/>
    <property type="match status" value="1"/>
</dbReference>
<dbReference type="PANTHER" id="PTHR43711">
    <property type="entry name" value="TWO-COMPONENT HISTIDINE KINASE"/>
    <property type="match status" value="1"/>
</dbReference>
<dbReference type="PANTHER" id="PTHR43711:SF1">
    <property type="entry name" value="HISTIDINE KINASE 1"/>
    <property type="match status" value="1"/>
</dbReference>
<keyword evidence="4" id="KW-0597">Phosphoprotein</keyword>
<dbReference type="CDD" id="cd06225">
    <property type="entry name" value="HAMP"/>
    <property type="match status" value="1"/>
</dbReference>
<dbReference type="RefSeq" id="WP_231449067.1">
    <property type="nucleotide sequence ID" value="NZ_JAJOMB010000028.1"/>
</dbReference>
<dbReference type="FunFam" id="3.30.565.10:FF:000006">
    <property type="entry name" value="Sensor histidine kinase WalK"/>
    <property type="match status" value="1"/>
</dbReference>
<evidence type="ECO:0000256" key="7">
    <source>
        <dbReference type="ARBA" id="ARBA00022777"/>
    </source>
</evidence>
<organism evidence="13 14">
    <name type="scientific">Kineosporia babensis</name>
    <dbReference type="NCBI Taxonomy" id="499548"/>
    <lineage>
        <taxon>Bacteria</taxon>
        <taxon>Bacillati</taxon>
        <taxon>Actinomycetota</taxon>
        <taxon>Actinomycetes</taxon>
        <taxon>Kineosporiales</taxon>
        <taxon>Kineosporiaceae</taxon>
        <taxon>Kineosporia</taxon>
    </lineage>
</organism>
<evidence type="ECO:0000256" key="5">
    <source>
        <dbReference type="ARBA" id="ARBA00022679"/>
    </source>
</evidence>
<dbReference type="Gene3D" id="6.10.340.10">
    <property type="match status" value="1"/>
</dbReference>
<evidence type="ECO:0000256" key="6">
    <source>
        <dbReference type="ARBA" id="ARBA00022692"/>
    </source>
</evidence>
<dbReference type="Pfam" id="PF02518">
    <property type="entry name" value="HATPase_c"/>
    <property type="match status" value="1"/>
</dbReference>
<evidence type="ECO:0000256" key="1">
    <source>
        <dbReference type="ARBA" id="ARBA00000085"/>
    </source>
</evidence>
<dbReference type="InterPro" id="IPR003660">
    <property type="entry name" value="HAMP_dom"/>
</dbReference>
<dbReference type="InterPro" id="IPR050736">
    <property type="entry name" value="Sensor_HK_Regulatory"/>
</dbReference>
<evidence type="ECO:0000256" key="9">
    <source>
        <dbReference type="ARBA" id="ARBA00023012"/>
    </source>
</evidence>
<proteinExistence type="predicted"/>
<keyword evidence="13" id="KW-0547">Nucleotide-binding</keyword>
<dbReference type="PROSITE" id="PS50109">
    <property type="entry name" value="HIS_KIN"/>
    <property type="match status" value="1"/>
</dbReference>
<dbReference type="PRINTS" id="PR00344">
    <property type="entry name" value="BCTRLSENSOR"/>
</dbReference>
<comment type="caution">
    <text evidence="13">The sequence shown here is derived from an EMBL/GenBank/DDBJ whole genome shotgun (WGS) entry which is preliminary data.</text>
</comment>
<keyword evidence="5" id="KW-0808">Transferase</keyword>
<evidence type="ECO:0000256" key="8">
    <source>
        <dbReference type="ARBA" id="ARBA00022989"/>
    </source>
</evidence>
<feature type="transmembrane region" description="Helical" evidence="10">
    <location>
        <begin position="12"/>
        <end position="33"/>
    </location>
</feature>
<evidence type="ECO:0000313" key="13">
    <source>
        <dbReference type="EMBL" id="MCD5316214.1"/>
    </source>
</evidence>
<dbReference type="CDD" id="cd16922">
    <property type="entry name" value="HATPase_EvgS-ArcB-TorS-like"/>
    <property type="match status" value="1"/>
</dbReference>
<evidence type="ECO:0000259" key="12">
    <source>
        <dbReference type="PROSITE" id="PS50885"/>
    </source>
</evidence>
<name>A0A9X1NLY3_9ACTN</name>
<dbReference type="InterPro" id="IPR036097">
    <property type="entry name" value="HisK_dim/P_sf"/>
</dbReference>
<comment type="catalytic activity">
    <reaction evidence="1">
        <text>ATP + protein L-histidine = ADP + protein N-phospho-L-histidine.</text>
        <dbReference type="EC" id="2.7.13.3"/>
    </reaction>
</comment>
<feature type="transmembrane region" description="Helical" evidence="10">
    <location>
        <begin position="301"/>
        <end position="320"/>
    </location>
</feature>
<dbReference type="Gene3D" id="1.10.287.130">
    <property type="match status" value="1"/>
</dbReference>
<dbReference type="AlphaFoldDB" id="A0A9X1NLY3"/>
<evidence type="ECO:0000256" key="2">
    <source>
        <dbReference type="ARBA" id="ARBA00004236"/>
    </source>
</evidence>
<dbReference type="InterPro" id="IPR036890">
    <property type="entry name" value="HATPase_C_sf"/>
</dbReference>
<feature type="domain" description="HAMP" evidence="12">
    <location>
        <begin position="321"/>
        <end position="367"/>
    </location>
</feature>
<dbReference type="PROSITE" id="PS50885">
    <property type="entry name" value="HAMP"/>
    <property type="match status" value="1"/>
</dbReference>
<dbReference type="GO" id="GO:0000155">
    <property type="term" value="F:phosphorelay sensor kinase activity"/>
    <property type="evidence" value="ECO:0007669"/>
    <property type="project" value="InterPro"/>
</dbReference>
<keyword evidence="8 10" id="KW-1133">Transmembrane helix</keyword>
<keyword evidence="13" id="KW-0067">ATP-binding</keyword>
<dbReference type="InterPro" id="IPR005467">
    <property type="entry name" value="His_kinase_dom"/>
</dbReference>
<sequence length="594" mass="63825">MSRVALRHSLVTRLLVISVLIAVLAVAATAWLATRTATQAIRQEQGRSLSDEKALYDALIDHAATERDWSGVQPLLAEYAGKLGRRITLTTEDLEIVAESSTGPDLAETQPSATIDPLQLDLTLTGGTDKIDSRVLGPYQIPADEARDLEQSAALALRCMTFDGVEAEMVTASSGRPMARVTGEDSSGQEAICLGKNPSPIAPAERRALRELGRLVAKCVGSEQRTFVTVPKSTLASSVLEDQKSWFTGGSSREARTCLEQARRTQLRPYPAAPVQLFVTDPDTGQAGTTFTLSGSNVARIAWVTGGVLLLTILMTVLLGRRLVRPLRALTEAAARQEPVNISTRDEIGYLAQVLNDSRERRDRAEAQRRAMVGDVAHELRNPLTNIRSWLEAAQDGLTPTDRALLDLLHDETMLLQHVIADLADLAAADAGTLHINPEPVDLSDVLAQVRDAHVGPAEAAGVALGAAVQGESTITADPVRLRQLIGNLVSNAIRYTPRGGVVKVTTTSIGNWLELKVEDTGTGIAEDDLPKVFDRFWRADESRTRASGGSGLGLSIARQIADLHGGTITVESRLGHGTTFTVRLPLGRSESLR</sequence>
<dbReference type="Gene3D" id="3.30.565.10">
    <property type="entry name" value="Histidine kinase-like ATPase, C-terminal domain"/>
    <property type="match status" value="1"/>
</dbReference>
<dbReference type="CDD" id="cd00082">
    <property type="entry name" value="HisKA"/>
    <property type="match status" value="1"/>
</dbReference>
<evidence type="ECO:0000313" key="14">
    <source>
        <dbReference type="Proteomes" id="UP001138997"/>
    </source>
</evidence>
<dbReference type="InterPro" id="IPR003594">
    <property type="entry name" value="HATPase_dom"/>
</dbReference>
<protein>
    <recommendedName>
        <fullName evidence="3">histidine kinase</fullName>
        <ecNumber evidence="3">2.7.13.3</ecNumber>
    </recommendedName>
</protein>
<keyword evidence="7" id="KW-0418">Kinase</keyword>
<dbReference type="SMART" id="SM00388">
    <property type="entry name" value="HisKA"/>
    <property type="match status" value="1"/>
</dbReference>
<keyword evidence="9" id="KW-0902">Two-component regulatory system</keyword>
<keyword evidence="6 10" id="KW-0812">Transmembrane</keyword>
<dbReference type="SUPFAM" id="SSF47384">
    <property type="entry name" value="Homodimeric domain of signal transducing histidine kinase"/>
    <property type="match status" value="1"/>
</dbReference>
<keyword evidence="10" id="KW-0472">Membrane</keyword>
<dbReference type="SUPFAM" id="SSF55874">
    <property type="entry name" value="ATPase domain of HSP90 chaperone/DNA topoisomerase II/histidine kinase"/>
    <property type="match status" value="1"/>
</dbReference>
<evidence type="ECO:0000259" key="11">
    <source>
        <dbReference type="PROSITE" id="PS50109"/>
    </source>
</evidence>
<accession>A0A9X1NLY3</accession>
<evidence type="ECO:0000256" key="4">
    <source>
        <dbReference type="ARBA" id="ARBA00022553"/>
    </source>
</evidence>
<comment type="subcellular location">
    <subcellularLocation>
        <location evidence="2">Cell membrane</location>
    </subcellularLocation>
</comment>
<dbReference type="InterPro" id="IPR004358">
    <property type="entry name" value="Sig_transdc_His_kin-like_C"/>
</dbReference>
<evidence type="ECO:0000256" key="3">
    <source>
        <dbReference type="ARBA" id="ARBA00012438"/>
    </source>
</evidence>
<dbReference type="InterPro" id="IPR003661">
    <property type="entry name" value="HisK_dim/P_dom"/>
</dbReference>
<dbReference type="EMBL" id="JAJOMB010000028">
    <property type="protein sequence ID" value="MCD5316214.1"/>
    <property type="molecule type" value="Genomic_DNA"/>
</dbReference>
<feature type="domain" description="Histidine kinase" evidence="11">
    <location>
        <begin position="375"/>
        <end position="589"/>
    </location>
</feature>
<keyword evidence="14" id="KW-1185">Reference proteome</keyword>
<reference evidence="13" key="1">
    <citation type="submission" date="2021-11" db="EMBL/GenBank/DDBJ databases">
        <title>Streptomyces corallinus and Kineosporia corallina sp. nov., two new coral-derived marine actinobacteria.</title>
        <authorList>
            <person name="Buangrab K."/>
            <person name="Sutthacheep M."/>
            <person name="Yeemin T."/>
            <person name="Harunari E."/>
            <person name="Igarashi Y."/>
            <person name="Sripreechasak P."/>
            <person name="Kanchanasin P."/>
            <person name="Tanasupawat S."/>
            <person name="Phongsopitanun W."/>
        </authorList>
    </citation>
    <scope>NUCLEOTIDE SEQUENCE</scope>
    <source>
        <strain evidence="13">JCM 31032</strain>
    </source>
</reference>
<evidence type="ECO:0000256" key="10">
    <source>
        <dbReference type="SAM" id="Phobius"/>
    </source>
</evidence>
<dbReference type="EC" id="2.7.13.3" evidence="3"/>
<dbReference type="Proteomes" id="UP001138997">
    <property type="component" value="Unassembled WGS sequence"/>
</dbReference>
<gene>
    <name evidence="13" type="ORF">LR394_35490</name>
</gene>